<dbReference type="OrthoDB" id="419711at2759"/>
<feature type="transmembrane region" description="Helical" evidence="1">
    <location>
        <begin position="55"/>
        <end position="82"/>
    </location>
</feature>
<dbReference type="AlphaFoldDB" id="A0A139B0M2"/>
<dbReference type="EMBL" id="KQ965731">
    <property type="protein sequence ID" value="KXS22490.1"/>
    <property type="molecule type" value="Genomic_DNA"/>
</dbReference>
<dbReference type="GO" id="GO:0016020">
    <property type="term" value="C:membrane"/>
    <property type="evidence" value="ECO:0007669"/>
    <property type="project" value="TreeGrafter"/>
</dbReference>
<evidence type="ECO:0000313" key="2">
    <source>
        <dbReference type="EMBL" id="KXS22490.1"/>
    </source>
</evidence>
<organism evidence="2 3">
    <name type="scientific">Gonapodya prolifera (strain JEL478)</name>
    <name type="common">Monoblepharis prolifera</name>
    <dbReference type="NCBI Taxonomy" id="1344416"/>
    <lineage>
        <taxon>Eukaryota</taxon>
        <taxon>Fungi</taxon>
        <taxon>Fungi incertae sedis</taxon>
        <taxon>Chytridiomycota</taxon>
        <taxon>Chytridiomycota incertae sedis</taxon>
        <taxon>Monoblepharidomycetes</taxon>
        <taxon>Monoblepharidales</taxon>
        <taxon>Gonapodyaceae</taxon>
        <taxon>Gonapodya</taxon>
    </lineage>
</organism>
<protein>
    <recommendedName>
        <fullName evidence="4">FAR-17a/AIG1-like protein</fullName>
    </recommendedName>
</protein>
<reference evidence="2 3" key="1">
    <citation type="journal article" date="2015" name="Genome Biol. Evol.">
        <title>Phylogenomic analyses indicate that early fungi evolved digesting cell walls of algal ancestors of land plants.</title>
        <authorList>
            <person name="Chang Y."/>
            <person name="Wang S."/>
            <person name="Sekimoto S."/>
            <person name="Aerts A.L."/>
            <person name="Choi C."/>
            <person name="Clum A."/>
            <person name="LaButti K.M."/>
            <person name="Lindquist E.A."/>
            <person name="Yee Ngan C."/>
            <person name="Ohm R.A."/>
            <person name="Salamov A.A."/>
            <person name="Grigoriev I.V."/>
            <person name="Spatafora J.W."/>
            <person name="Berbee M.L."/>
        </authorList>
    </citation>
    <scope>NUCLEOTIDE SEQUENCE [LARGE SCALE GENOMIC DNA]</scope>
    <source>
        <strain evidence="2 3">JEL478</strain>
    </source>
</reference>
<feature type="transmembrane region" description="Helical" evidence="1">
    <location>
        <begin position="204"/>
        <end position="222"/>
    </location>
</feature>
<gene>
    <name evidence="2" type="ORF">M427DRAFT_50803</name>
</gene>
<keyword evidence="1" id="KW-0472">Membrane</keyword>
<keyword evidence="1" id="KW-0812">Transmembrane</keyword>
<evidence type="ECO:0008006" key="4">
    <source>
        <dbReference type="Google" id="ProtNLM"/>
    </source>
</evidence>
<feature type="transmembrane region" description="Helical" evidence="1">
    <location>
        <begin position="103"/>
        <end position="121"/>
    </location>
</feature>
<sequence length="306" mass="35723">MTEAQQALDFGRTMDAASPSQRSKGGPTDPKTFSYKIWKWHRMDLFDPVRPVSSFIVPTSVLLCVRVLFLLYGIIVHVYTWVQASRSPLGFWSWAQYFTDMTYFGLIVYFGVISFHTLIYFRGVENWTLDKWHWGFNLALWYLYESAVAFHPVVVAVFWTVLAPSVWSSQAAYWNNLSKHGLELLFIYVDVILNRWDHLMFTHIPLILVIVLLWMFWSWIFTATHPGMWTYPFMDYHKTSNVVYYLALPVAFVISFIVGKYLHLAKERLATKLGLARRFQRVVPKEEKTPDHQLAEMSVPPMAASV</sequence>
<accession>A0A139B0M2</accession>
<dbReference type="STRING" id="1344416.A0A139B0M2"/>
<keyword evidence="3" id="KW-1185">Reference proteome</keyword>
<dbReference type="OMA" id="HFYTYSF"/>
<dbReference type="PANTHER" id="PTHR12242">
    <property type="entry name" value="OS02G0130600 PROTEIN-RELATED"/>
    <property type="match status" value="1"/>
</dbReference>
<feature type="transmembrane region" description="Helical" evidence="1">
    <location>
        <begin position="242"/>
        <end position="262"/>
    </location>
</feature>
<evidence type="ECO:0000256" key="1">
    <source>
        <dbReference type="SAM" id="Phobius"/>
    </source>
</evidence>
<evidence type="ECO:0000313" key="3">
    <source>
        <dbReference type="Proteomes" id="UP000070544"/>
    </source>
</evidence>
<dbReference type="Proteomes" id="UP000070544">
    <property type="component" value="Unassembled WGS sequence"/>
</dbReference>
<feature type="transmembrane region" description="Helical" evidence="1">
    <location>
        <begin position="141"/>
        <end position="162"/>
    </location>
</feature>
<proteinExistence type="predicted"/>
<name>A0A139B0M2_GONPJ</name>
<keyword evidence="1" id="KW-1133">Transmembrane helix</keyword>